<sequence length="76" mass="8716">MIDQKQTQCKQIVDYIRANGHITSLEAYEKLKITQLCARISDLESRGFVFNKPRFKVGSCKNPIAHYSIDRSGIEL</sequence>
<dbReference type="EMBL" id="BK032693">
    <property type="protein sequence ID" value="DAF55473.1"/>
    <property type="molecule type" value="Genomic_DNA"/>
</dbReference>
<protein>
    <submittedName>
        <fullName evidence="2">Helix-turn-helix domain protein</fullName>
    </submittedName>
</protein>
<feature type="domain" description="Winged helix-turn-helix" evidence="1">
    <location>
        <begin position="7"/>
        <end position="70"/>
    </location>
</feature>
<dbReference type="InterPro" id="IPR055245">
    <property type="entry name" value="HTH_proteobacteria"/>
</dbReference>
<evidence type="ECO:0000259" key="1">
    <source>
        <dbReference type="Pfam" id="PF14090"/>
    </source>
</evidence>
<reference evidence="2" key="1">
    <citation type="journal article" date="2021" name="Proc. Natl. Acad. Sci. U.S.A.">
        <title>A Catalog of Tens of Thousands of Viruses from Human Metagenomes Reveals Hidden Associations with Chronic Diseases.</title>
        <authorList>
            <person name="Tisza M.J."/>
            <person name="Buck C.B."/>
        </authorList>
    </citation>
    <scope>NUCLEOTIDE SEQUENCE</scope>
    <source>
        <strain evidence="2">CtLYp5</strain>
    </source>
</reference>
<dbReference type="Pfam" id="PF14090">
    <property type="entry name" value="HTH_39"/>
    <property type="match status" value="1"/>
</dbReference>
<proteinExistence type="predicted"/>
<organism evidence="2">
    <name type="scientific">Myoviridae sp. ctLYp5</name>
    <dbReference type="NCBI Taxonomy" id="2827680"/>
    <lineage>
        <taxon>Viruses</taxon>
        <taxon>Duplodnaviria</taxon>
        <taxon>Heunggongvirae</taxon>
        <taxon>Uroviricota</taxon>
        <taxon>Caudoviricetes</taxon>
    </lineage>
</organism>
<name>A0A8S5SWT4_9CAUD</name>
<evidence type="ECO:0000313" key="2">
    <source>
        <dbReference type="EMBL" id="DAF55473.1"/>
    </source>
</evidence>
<accession>A0A8S5SWT4</accession>